<dbReference type="AlphaFoldDB" id="A0A1H8U7H6"/>
<evidence type="ECO:0000256" key="2">
    <source>
        <dbReference type="ARBA" id="ARBA00008537"/>
    </source>
</evidence>
<feature type="region of interest" description="Disordered" evidence="8">
    <location>
        <begin position="508"/>
        <end position="527"/>
    </location>
</feature>
<dbReference type="PRINTS" id="PR01036">
    <property type="entry name" value="TCRTETB"/>
</dbReference>
<dbReference type="GO" id="GO:0005886">
    <property type="term" value="C:plasma membrane"/>
    <property type="evidence" value="ECO:0007669"/>
    <property type="project" value="UniProtKB-SubCell"/>
</dbReference>
<dbReference type="CDD" id="cd17321">
    <property type="entry name" value="MFS_MMR_MDR_like"/>
    <property type="match status" value="1"/>
</dbReference>
<dbReference type="EMBL" id="FODY01000008">
    <property type="protein sequence ID" value="SEO99242.1"/>
    <property type="molecule type" value="Genomic_DNA"/>
</dbReference>
<evidence type="ECO:0000313" key="12">
    <source>
        <dbReference type="Proteomes" id="UP000198847"/>
    </source>
</evidence>
<accession>A0A1H8U7H6</accession>
<name>A0A1H8U7H6_9FIRM</name>
<evidence type="ECO:0000256" key="6">
    <source>
        <dbReference type="ARBA" id="ARBA00022989"/>
    </source>
</evidence>
<feature type="transmembrane region" description="Helical" evidence="9">
    <location>
        <begin position="137"/>
        <end position="155"/>
    </location>
</feature>
<dbReference type="RefSeq" id="WP_177173516.1">
    <property type="nucleotide sequence ID" value="NZ_FODY01000008.1"/>
</dbReference>
<dbReference type="NCBIfam" id="TIGR00711">
    <property type="entry name" value="efflux_EmrB"/>
    <property type="match status" value="1"/>
</dbReference>
<evidence type="ECO:0000256" key="3">
    <source>
        <dbReference type="ARBA" id="ARBA00022448"/>
    </source>
</evidence>
<dbReference type="PANTHER" id="PTHR42718">
    <property type="entry name" value="MAJOR FACILITATOR SUPERFAMILY MULTIDRUG TRANSPORTER MFSC"/>
    <property type="match status" value="1"/>
</dbReference>
<feature type="transmembrane region" description="Helical" evidence="9">
    <location>
        <begin position="298"/>
        <end position="320"/>
    </location>
</feature>
<feature type="transmembrane region" description="Helical" evidence="9">
    <location>
        <begin position="79"/>
        <end position="98"/>
    </location>
</feature>
<evidence type="ECO:0000256" key="1">
    <source>
        <dbReference type="ARBA" id="ARBA00004651"/>
    </source>
</evidence>
<evidence type="ECO:0000256" key="7">
    <source>
        <dbReference type="ARBA" id="ARBA00023136"/>
    </source>
</evidence>
<feature type="transmembrane region" description="Helical" evidence="9">
    <location>
        <begin position="167"/>
        <end position="187"/>
    </location>
</feature>
<keyword evidence="6 9" id="KW-1133">Transmembrane helix</keyword>
<keyword evidence="5 9" id="KW-0812">Transmembrane</keyword>
<feature type="transmembrane region" description="Helical" evidence="9">
    <location>
        <begin position="357"/>
        <end position="376"/>
    </location>
</feature>
<proteinExistence type="inferred from homology"/>
<organism evidence="11 12">
    <name type="scientific">Propionispora vibrioides</name>
    <dbReference type="NCBI Taxonomy" id="112903"/>
    <lineage>
        <taxon>Bacteria</taxon>
        <taxon>Bacillati</taxon>
        <taxon>Bacillota</taxon>
        <taxon>Negativicutes</taxon>
        <taxon>Selenomonadales</taxon>
        <taxon>Sporomusaceae</taxon>
        <taxon>Propionispora</taxon>
    </lineage>
</organism>
<feature type="transmembrane region" description="Helical" evidence="9">
    <location>
        <begin position="229"/>
        <end position="248"/>
    </location>
</feature>
<dbReference type="InterPro" id="IPR020846">
    <property type="entry name" value="MFS_dom"/>
</dbReference>
<comment type="subcellular location">
    <subcellularLocation>
        <location evidence="1">Cell membrane</location>
        <topology evidence="1">Multi-pass membrane protein</topology>
    </subcellularLocation>
</comment>
<comment type="similarity">
    <text evidence="2">Belongs to the major facilitator superfamily. EmrB family.</text>
</comment>
<feature type="transmembrane region" description="Helical" evidence="9">
    <location>
        <begin position="104"/>
        <end position="125"/>
    </location>
</feature>
<keyword evidence="4" id="KW-1003">Cell membrane</keyword>
<dbReference type="InterPro" id="IPR011701">
    <property type="entry name" value="MFS"/>
</dbReference>
<keyword evidence="3" id="KW-0813">Transport</keyword>
<dbReference type="STRING" id="112903.SAMN04490178_10868"/>
<evidence type="ECO:0000259" key="10">
    <source>
        <dbReference type="PROSITE" id="PS50850"/>
    </source>
</evidence>
<protein>
    <submittedName>
        <fullName evidence="11">Drug resistance transporter, EmrB/QacA subfamily</fullName>
    </submittedName>
</protein>
<evidence type="ECO:0000256" key="9">
    <source>
        <dbReference type="SAM" id="Phobius"/>
    </source>
</evidence>
<keyword evidence="7 9" id="KW-0472">Membrane</keyword>
<dbReference type="GO" id="GO:0022857">
    <property type="term" value="F:transmembrane transporter activity"/>
    <property type="evidence" value="ECO:0007669"/>
    <property type="project" value="InterPro"/>
</dbReference>
<keyword evidence="12" id="KW-1185">Reference proteome</keyword>
<evidence type="ECO:0000256" key="4">
    <source>
        <dbReference type="ARBA" id="ARBA00022475"/>
    </source>
</evidence>
<feature type="transmembrane region" description="Helical" evidence="9">
    <location>
        <begin position="269"/>
        <end position="292"/>
    </location>
</feature>
<dbReference type="PANTHER" id="PTHR42718:SF9">
    <property type="entry name" value="MAJOR FACILITATOR SUPERFAMILY MULTIDRUG TRANSPORTER MFSC"/>
    <property type="match status" value="1"/>
</dbReference>
<dbReference type="Gene3D" id="1.20.1720.10">
    <property type="entry name" value="Multidrug resistance protein D"/>
    <property type="match status" value="1"/>
</dbReference>
<dbReference type="InterPro" id="IPR036259">
    <property type="entry name" value="MFS_trans_sf"/>
</dbReference>
<gene>
    <name evidence="11" type="ORF">SAMN04490178_10868</name>
</gene>
<feature type="transmembrane region" description="Helical" evidence="9">
    <location>
        <begin position="397"/>
        <end position="417"/>
    </location>
</feature>
<evidence type="ECO:0000256" key="5">
    <source>
        <dbReference type="ARBA" id="ARBA00022692"/>
    </source>
</evidence>
<feature type="transmembrane region" description="Helical" evidence="9">
    <location>
        <begin position="199"/>
        <end position="217"/>
    </location>
</feature>
<dbReference type="Gene3D" id="1.20.1250.20">
    <property type="entry name" value="MFS general substrate transporter like domains"/>
    <property type="match status" value="1"/>
</dbReference>
<dbReference type="Proteomes" id="UP000198847">
    <property type="component" value="Unassembled WGS sequence"/>
</dbReference>
<feature type="transmembrane region" description="Helical" evidence="9">
    <location>
        <begin position="484"/>
        <end position="502"/>
    </location>
</feature>
<dbReference type="SUPFAM" id="SSF103473">
    <property type="entry name" value="MFS general substrate transporter"/>
    <property type="match status" value="1"/>
</dbReference>
<dbReference type="InterPro" id="IPR004638">
    <property type="entry name" value="EmrB-like"/>
</dbReference>
<sequence>MEQATTQPNKYMVLLTVTLGTMLSSYVSSSVNIALPNMMQVFGFTMDSVVWVSLSYMLPYGSILPITGKLGDQFGRKRMYLTGLAIFTAATLLVGMAWSSTALIVFRVLQGIGAGLLFPNSMALVSDAFSPTERGQALGLWGALAAGGSALGPTLGGLIVEYLDWRLIFYSIIPISAIGLLLGTKVLQESKTGQSKAKIDYAGGALLVISLICLMLVLNQGSDEGWTSFYILGLAAVAVLSMAAFFVVEQRTAVPMVELSLFKNVTFTVSNIVGFLSFMAMYGGLFLLPFYLRNVQGFTAIKAGISMLPLTLSMILLAPLGGRLAGQYGSRIPASLGMSTMALALFSFRLLDARTPYSHIAVTLVFMGVGLALTMSPLSNGVMGTLTKDKLGVGSGVFNLFKNVGGSVGVAIMGTLLDTRQLVHGATYRNYLDSGSHLVTSTLAALQNNFILDGMSPAAAKLLALSSLQGMVSQQAAVAAFDDVFLITAVLCAAGILPALFIRDTKSQPAEEKSGKLPEQLPLPDSV</sequence>
<evidence type="ECO:0000313" key="11">
    <source>
        <dbReference type="EMBL" id="SEO99242.1"/>
    </source>
</evidence>
<evidence type="ECO:0000256" key="8">
    <source>
        <dbReference type="SAM" id="MobiDB-lite"/>
    </source>
</evidence>
<reference evidence="11 12" key="1">
    <citation type="submission" date="2016-10" db="EMBL/GenBank/DDBJ databases">
        <authorList>
            <person name="de Groot N.N."/>
        </authorList>
    </citation>
    <scope>NUCLEOTIDE SEQUENCE [LARGE SCALE GENOMIC DNA]</scope>
    <source>
        <strain evidence="11 12">DSM 13305</strain>
    </source>
</reference>
<dbReference type="PROSITE" id="PS50850">
    <property type="entry name" value="MFS"/>
    <property type="match status" value="1"/>
</dbReference>
<feature type="domain" description="Major facilitator superfamily (MFS) profile" evidence="10">
    <location>
        <begin position="13"/>
        <end position="507"/>
    </location>
</feature>
<dbReference type="Pfam" id="PF07690">
    <property type="entry name" value="MFS_1"/>
    <property type="match status" value="1"/>
</dbReference>
<feature type="transmembrane region" description="Helical" evidence="9">
    <location>
        <begin position="332"/>
        <end position="351"/>
    </location>
</feature>